<dbReference type="EMBL" id="FORY01000016">
    <property type="protein sequence ID" value="SFJ96067.1"/>
    <property type="molecule type" value="Genomic_DNA"/>
</dbReference>
<evidence type="ECO:0000256" key="1">
    <source>
        <dbReference type="ARBA" id="ARBA00007689"/>
    </source>
</evidence>
<comment type="similarity">
    <text evidence="1">Belongs to the YciI family.</text>
</comment>
<organism evidence="3 4">
    <name type="scientific">Celeribacter halophilus</name>
    <dbReference type="NCBI Taxonomy" id="576117"/>
    <lineage>
        <taxon>Bacteria</taxon>
        <taxon>Pseudomonadati</taxon>
        <taxon>Pseudomonadota</taxon>
        <taxon>Alphaproteobacteria</taxon>
        <taxon>Rhodobacterales</taxon>
        <taxon>Roseobacteraceae</taxon>
        <taxon>Celeribacter</taxon>
    </lineage>
</organism>
<dbReference type="OrthoDB" id="5523400at2"/>
<dbReference type="RefSeq" id="WP_066600820.1">
    <property type="nucleotide sequence ID" value="NZ_FORY01000016.1"/>
</dbReference>
<accession>A0A1I3VP94</accession>
<dbReference type="STRING" id="576117.SAMN04488138_11635"/>
<dbReference type="Gene3D" id="3.30.70.1060">
    <property type="entry name" value="Dimeric alpha+beta barrel"/>
    <property type="match status" value="1"/>
</dbReference>
<proteinExistence type="inferred from homology"/>
<dbReference type="InterPro" id="IPR005545">
    <property type="entry name" value="YCII"/>
</dbReference>
<protein>
    <recommendedName>
        <fullName evidence="2">YCII-related domain-containing protein</fullName>
    </recommendedName>
</protein>
<dbReference type="InterPro" id="IPR011008">
    <property type="entry name" value="Dimeric_a/b-barrel"/>
</dbReference>
<keyword evidence="4" id="KW-1185">Reference proteome</keyword>
<evidence type="ECO:0000313" key="4">
    <source>
        <dbReference type="Proteomes" id="UP000183299"/>
    </source>
</evidence>
<dbReference type="GeneID" id="98666396"/>
<gene>
    <name evidence="3" type="ORF">SAMN04488138_11635</name>
</gene>
<dbReference type="Proteomes" id="UP000183299">
    <property type="component" value="Unassembled WGS sequence"/>
</dbReference>
<feature type="domain" description="YCII-related" evidence="2">
    <location>
        <begin position="25"/>
        <end position="99"/>
    </location>
</feature>
<reference evidence="3 4" key="1">
    <citation type="submission" date="2016-10" db="EMBL/GenBank/DDBJ databases">
        <authorList>
            <person name="de Groot N.N."/>
        </authorList>
    </citation>
    <scope>NUCLEOTIDE SEQUENCE [LARGE SCALE GENOMIC DNA]</scope>
    <source>
        <strain evidence="3 4">CGMCC 1.8891</strain>
    </source>
</reference>
<evidence type="ECO:0000313" key="3">
    <source>
        <dbReference type="EMBL" id="SFJ96067.1"/>
    </source>
</evidence>
<dbReference type="AlphaFoldDB" id="A0A1I3VP94"/>
<name>A0A1I3VP94_9RHOB</name>
<dbReference type="SUPFAM" id="SSF54909">
    <property type="entry name" value="Dimeric alpha+beta barrel"/>
    <property type="match status" value="1"/>
</dbReference>
<sequence length="128" mass="13826">MPNWEDYKAEAKGRGALALELYVVTSVPAAEPAEVKATLPAHLSYQRSLEDNRQLVLAGPLSDESGTLMEGAGLIIYRAATMDAARALAEADPMHRAKVRSFTLRKWLVNEGSLNITLGLSTGRASML</sequence>
<evidence type="ECO:0000259" key="2">
    <source>
        <dbReference type="Pfam" id="PF03795"/>
    </source>
</evidence>
<dbReference type="Pfam" id="PF03795">
    <property type="entry name" value="YCII"/>
    <property type="match status" value="1"/>
</dbReference>